<dbReference type="InterPro" id="IPR009045">
    <property type="entry name" value="Zn_M74/Hedgehog-like"/>
</dbReference>
<organism evidence="2 3">
    <name type="scientific">Dictyobacter alpinus</name>
    <dbReference type="NCBI Taxonomy" id="2014873"/>
    <lineage>
        <taxon>Bacteria</taxon>
        <taxon>Bacillati</taxon>
        <taxon>Chloroflexota</taxon>
        <taxon>Ktedonobacteria</taxon>
        <taxon>Ktedonobacterales</taxon>
        <taxon>Dictyobacteraceae</taxon>
        <taxon>Dictyobacter</taxon>
    </lineage>
</organism>
<gene>
    <name evidence="2" type="ORF">KDA_64180</name>
</gene>
<dbReference type="Pfam" id="PF08291">
    <property type="entry name" value="Peptidase_M15_3"/>
    <property type="match status" value="1"/>
</dbReference>
<dbReference type="AlphaFoldDB" id="A0A402BHP3"/>
<dbReference type="InterPro" id="IPR013230">
    <property type="entry name" value="Peptidase_M15A_C"/>
</dbReference>
<evidence type="ECO:0000313" key="2">
    <source>
        <dbReference type="EMBL" id="GCE30934.1"/>
    </source>
</evidence>
<dbReference type="RefSeq" id="WP_161982555.1">
    <property type="nucleotide sequence ID" value="NZ_BIFT01000002.1"/>
</dbReference>
<evidence type="ECO:0000313" key="3">
    <source>
        <dbReference type="Proteomes" id="UP000287171"/>
    </source>
</evidence>
<sequence>MTKFLVTGKLSHWILRFCILLLFISAAVWSFSSHPRAHAAQLTLQIPQETYTNHQAGFSWSGVGANSYNLVAAVRPNMSNAFAVSQHISGTSSTLTLSLDSSTGYRYFQLQAYDASGNRLATSNTVGLAKYPSGLNIRMVTDASLTASYAQYNDTCYNTPVWFIPNDSNDGAYNVATNFQLSEFTHSLTVTHVVVDPIMVQHMQNIRSDWGSALSINSGYRDPAHNASIDGSATCSSHTFGQAVDIAVSSYSMWTSLKSFATQEGASYIEPWQPDVPHLHADWRSFYQNPPYTNW</sequence>
<feature type="domain" description="Peptidase M15A C-terminal" evidence="1">
    <location>
        <begin position="178"/>
        <end position="256"/>
    </location>
</feature>
<comment type="caution">
    <text evidence="2">The sequence shown here is derived from an EMBL/GenBank/DDBJ whole genome shotgun (WGS) entry which is preliminary data.</text>
</comment>
<dbReference type="SUPFAM" id="SSF55166">
    <property type="entry name" value="Hedgehog/DD-peptidase"/>
    <property type="match status" value="1"/>
</dbReference>
<name>A0A402BHP3_9CHLR</name>
<keyword evidence="3" id="KW-1185">Reference proteome</keyword>
<protein>
    <recommendedName>
        <fullName evidence="1">Peptidase M15A C-terminal domain-containing protein</fullName>
    </recommendedName>
</protein>
<dbReference type="EMBL" id="BIFT01000002">
    <property type="protein sequence ID" value="GCE30934.1"/>
    <property type="molecule type" value="Genomic_DNA"/>
</dbReference>
<dbReference type="Proteomes" id="UP000287171">
    <property type="component" value="Unassembled WGS sequence"/>
</dbReference>
<dbReference type="Gene3D" id="3.30.1380.10">
    <property type="match status" value="1"/>
</dbReference>
<proteinExistence type="predicted"/>
<evidence type="ECO:0000259" key="1">
    <source>
        <dbReference type="Pfam" id="PF08291"/>
    </source>
</evidence>
<accession>A0A402BHP3</accession>
<reference evidence="3" key="1">
    <citation type="submission" date="2018-12" db="EMBL/GenBank/DDBJ databases">
        <title>Tengunoibacter tsumagoiensis gen. nov., sp. nov., Dictyobacter kobayashii sp. nov., D. alpinus sp. nov., and D. joshuensis sp. nov. and description of Dictyobacteraceae fam. nov. within the order Ktedonobacterales isolated from Tengu-no-mugimeshi.</title>
        <authorList>
            <person name="Wang C.M."/>
            <person name="Zheng Y."/>
            <person name="Sakai Y."/>
            <person name="Toyoda A."/>
            <person name="Minakuchi Y."/>
            <person name="Abe K."/>
            <person name="Yokota A."/>
            <person name="Yabe S."/>
        </authorList>
    </citation>
    <scope>NUCLEOTIDE SEQUENCE [LARGE SCALE GENOMIC DNA]</scope>
    <source>
        <strain evidence="3">Uno16</strain>
    </source>
</reference>